<evidence type="ECO:0000259" key="4">
    <source>
        <dbReference type="SMART" id="SM00237"/>
    </source>
</evidence>
<evidence type="ECO:0000256" key="1">
    <source>
        <dbReference type="ARBA" id="ARBA00022729"/>
    </source>
</evidence>
<keyword evidence="1" id="KW-0732">Signal</keyword>
<sequence>MTPLINQALSLVYTQLSYFSESSNYYQVLSTAFGNNYDRDIAEKLKLHWQQVNFTQIPQIEILDGGILGSAYGAYARETNKIYLSRNFVTNNTAEVIGRVILEEVGHFVDGQLNVEDSEGDEGAIFAELVVGNSLDDQALRKLRTESDFGIITLNGQQVDVEQSGNLPGVYYSSVAWADYNADGKQDFLLTGYSSDFTPIAKLYKNTGNGFKDDTSVSLPGVAASSVAWADYDGDGNQDFLLTGYSSDFTPIAKLYKNTGNGFKEDTSVSLPGVAASSVAWADYDGDGKQDFLLTGSSSSGDIAKLYRNTGNGFREDTNVSLPGVYYSSVAWADYNADGKQDFLLTGSSSSGYIAKLYRNTGNGFKEDTNVSIPGVGVGSVAWADYDGDGNQDFLLTGSSSSGYIAKLYRNTGNGFKEDTNVSLPGVYYSSVAWADYNADGKQDFLLTGYSLDFTPIAKLYRNTGNGFEEDTNVSIPGVGVGSVAWADYDGDGNQDFLLTGLDGSKPITLLVRSKEIFSDVTLAVSPNSVAEDDTNNLVYIFTRTGVISNDLTVNYTIGGTATNGTDYNNIGTSVTFAAGSSTATVTVDPTPDTTVEADETVILTLASGTGYTIGTTSGVTGTITNDDTQVTLAVSPTTVTEDGTNNLVYTFTRAGVISNALTVNYTIGGTATNVSDYGSIGTSVTFAAGFPTATVTVDPTPDTTAEVDETVILTLASGTGYTIGTTSGVTGTITNDDTEVTLAVSPNSVAEDGTNNLVYTFTRTGVTSNALTVNYTIEGTATNGTDYNNIGTSVTFAAGSSTATVTVDPTLDTTVEADETVILTLASGTGYTIGTTSGVTGTITNDDTQVTLAVSPTTVTEDGTNNLV</sequence>
<proteinExistence type="predicted"/>
<dbReference type="InterPro" id="IPR003644">
    <property type="entry name" value="Calx_beta"/>
</dbReference>
<evidence type="ECO:0000256" key="2">
    <source>
        <dbReference type="ARBA" id="ARBA00022737"/>
    </source>
</evidence>
<feature type="non-terminal residue" evidence="5">
    <location>
        <position position="869"/>
    </location>
</feature>
<keyword evidence="2" id="KW-0677">Repeat</keyword>
<name>A0ABX4WKL2_9CYAN</name>
<dbReference type="RefSeq" id="WP_180982042.1">
    <property type="nucleotide sequence ID" value="NZ_NJHS01000122.1"/>
</dbReference>
<dbReference type="Gene3D" id="2.130.10.130">
    <property type="entry name" value="Integrin alpha, N-terminal"/>
    <property type="match status" value="2"/>
</dbReference>
<dbReference type="PANTHER" id="PTHR44103">
    <property type="entry name" value="PROPROTEIN CONVERTASE P"/>
    <property type="match status" value="1"/>
</dbReference>
<dbReference type="PANTHER" id="PTHR44103:SF1">
    <property type="entry name" value="PROPROTEIN CONVERTASE P"/>
    <property type="match status" value="1"/>
</dbReference>
<evidence type="ECO:0000313" key="6">
    <source>
        <dbReference type="Proteomes" id="UP000236284"/>
    </source>
</evidence>
<organism evidence="5 6">
    <name type="scientific">Cylindrospermopsis raciborskii C07</name>
    <dbReference type="NCBI Taxonomy" id="2014886"/>
    <lineage>
        <taxon>Bacteria</taxon>
        <taxon>Bacillati</taxon>
        <taxon>Cyanobacteriota</taxon>
        <taxon>Cyanophyceae</taxon>
        <taxon>Nostocales</taxon>
        <taxon>Aphanizomenonaceae</taxon>
        <taxon>Cylindrospermopsis</taxon>
    </lineage>
</organism>
<dbReference type="Proteomes" id="UP000236284">
    <property type="component" value="Unassembled WGS sequence"/>
</dbReference>
<feature type="domain" description="Calx-beta" evidence="4">
    <location>
        <begin position="510"/>
        <end position="607"/>
    </location>
</feature>
<dbReference type="EMBL" id="NJHS01000122">
    <property type="protein sequence ID" value="PNJ94946.1"/>
    <property type="molecule type" value="Genomic_DNA"/>
</dbReference>
<dbReference type="InterPro" id="IPR038081">
    <property type="entry name" value="CalX-like_sf"/>
</dbReference>
<dbReference type="InterPro" id="IPR028994">
    <property type="entry name" value="Integrin_alpha_N"/>
</dbReference>
<dbReference type="Pfam" id="PF13517">
    <property type="entry name" value="FG-GAP_3"/>
    <property type="match status" value="3"/>
</dbReference>
<comment type="caution">
    <text evidence="5">The sequence shown here is derived from an EMBL/GenBank/DDBJ whole genome shotgun (WGS) entry which is preliminary data.</text>
</comment>
<protein>
    <recommendedName>
        <fullName evidence="4">Calx-beta domain-containing protein</fullName>
    </recommendedName>
</protein>
<dbReference type="InterPro" id="IPR013517">
    <property type="entry name" value="FG-GAP"/>
</dbReference>
<accession>A0ABX4WKL2</accession>
<feature type="domain" description="Calx-beta" evidence="4">
    <location>
        <begin position="620"/>
        <end position="717"/>
    </location>
</feature>
<feature type="domain" description="Calx-beta" evidence="4">
    <location>
        <begin position="730"/>
        <end position="827"/>
    </location>
</feature>
<evidence type="ECO:0000256" key="3">
    <source>
        <dbReference type="ARBA" id="ARBA00022837"/>
    </source>
</evidence>
<gene>
    <name evidence="5" type="ORF">CEP15_12295</name>
</gene>
<dbReference type="SMART" id="SM00237">
    <property type="entry name" value="Calx_beta"/>
    <property type="match status" value="3"/>
</dbReference>
<keyword evidence="6" id="KW-1185">Reference proteome</keyword>
<evidence type="ECO:0000313" key="5">
    <source>
        <dbReference type="EMBL" id="PNJ94946.1"/>
    </source>
</evidence>
<dbReference type="Pfam" id="PF03160">
    <property type="entry name" value="Calx-beta"/>
    <property type="match status" value="3"/>
</dbReference>
<dbReference type="Gene3D" id="2.60.40.2030">
    <property type="match status" value="3"/>
</dbReference>
<keyword evidence="3" id="KW-0106">Calcium</keyword>
<reference evidence="5 6" key="1">
    <citation type="submission" date="2017-06" db="EMBL/GenBank/DDBJ databases">
        <title>Genome variation in co-occurring toxic Cylindrospermopsis raciborskii strains determines phenotypic plasticity.</title>
        <authorList>
            <person name="Willis A."/>
            <person name="Woodhouse J."/>
            <person name="Ongley S."/>
            <person name="Jex A."/>
            <person name="Burford M."/>
            <person name="Neilan B."/>
        </authorList>
    </citation>
    <scope>NUCLEOTIDE SEQUENCE [LARGE SCALE GENOMIC DNA]</scope>
    <source>
        <strain evidence="5 6">C07</strain>
    </source>
</reference>
<dbReference type="SUPFAM" id="SSF69318">
    <property type="entry name" value="Integrin alpha N-terminal domain"/>
    <property type="match status" value="1"/>
</dbReference>
<dbReference type="SUPFAM" id="SSF141072">
    <property type="entry name" value="CalX-like"/>
    <property type="match status" value="3"/>
</dbReference>